<dbReference type="AlphaFoldDB" id="A0A098BRU0"/>
<evidence type="ECO:0000313" key="2">
    <source>
        <dbReference type="Proteomes" id="UP000042997"/>
    </source>
</evidence>
<reference evidence="1 2" key="1">
    <citation type="journal article" date="2014" name="Genome Announc.">
        <title>Draft Genome Sequence of Propane- and Butane-Oxidizing Actinobacterium Rhodococcus ruber IEGM 231.</title>
        <authorList>
            <person name="Ivshina I.B."/>
            <person name="Kuyukina M.S."/>
            <person name="Krivoruchko A.V."/>
            <person name="Barbe V."/>
            <person name="Fischer C."/>
        </authorList>
    </citation>
    <scope>NUCLEOTIDE SEQUENCE [LARGE SCALE GENOMIC DNA]</scope>
</reference>
<gene>
    <name evidence="1" type="ORF">RHRU231_830042</name>
</gene>
<accession>A0A098BRU0</accession>
<name>A0A098BRU0_9NOCA</name>
<protein>
    <submittedName>
        <fullName evidence="1">Uncharacterized protein</fullName>
    </submittedName>
</protein>
<organism evidence="1 2">
    <name type="scientific">Rhodococcus ruber</name>
    <dbReference type="NCBI Taxonomy" id="1830"/>
    <lineage>
        <taxon>Bacteria</taxon>
        <taxon>Bacillati</taxon>
        <taxon>Actinomycetota</taxon>
        <taxon>Actinomycetes</taxon>
        <taxon>Mycobacteriales</taxon>
        <taxon>Nocardiaceae</taxon>
        <taxon>Rhodococcus</taxon>
    </lineage>
</organism>
<sequence length="117" mass="12501">MGELGNLGGAVAHRPQCVVGGADTEFHVLLLAAARDAAETPSPVAVTLLAARCRRVERRCVGRISPLHARKSRSETAHTVPGSSRMEVATCENMVTPQIGMLACQTNVTHSDSRHKY</sequence>
<proteinExistence type="predicted"/>
<dbReference type="Proteomes" id="UP000042997">
    <property type="component" value="Unassembled WGS sequence"/>
</dbReference>
<evidence type="ECO:0000313" key="1">
    <source>
        <dbReference type="EMBL" id="CDZ91453.1"/>
    </source>
</evidence>
<dbReference type="EMBL" id="CCSD01000098">
    <property type="protein sequence ID" value="CDZ91453.1"/>
    <property type="molecule type" value="Genomic_DNA"/>
</dbReference>